<keyword evidence="3" id="KW-1185">Reference proteome</keyword>
<feature type="transmembrane region" description="Helical" evidence="1">
    <location>
        <begin position="123"/>
        <end position="142"/>
    </location>
</feature>
<name>A0ABY3Z7G1_STRRM</name>
<feature type="transmembrane region" description="Helical" evidence="1">
    <location>
        <begin position="36"/>
        <end position="58"/>
    </location>
</feature>
<dbReference type="RefSeq" id="WP_003981206.1">
    <property type="nucleotide sequence ID" value="NZ_CP043497.1"/>
</dbReference>
<evidence type="ECO:0000313" key="2">
    <source>
        <dbReference type="EMBL" id="UNZ06228.1"/>
    </source>
</evidence>
<evidence type="ECO:0000256" key="1">
    <source>
        <dbReference type="SAM" id="Phobius"/>
    </source>
</evidence>
<protein>
    <recommendedName>
        <fullName evidence="4">Integral membrane protein</fullName>
    </recommendedName>
</protein>
<dbReference type="EMBL" id="CP094298">
    <property type="protein sequence ID" value="UNZ06228.1"/>
    <property type="molecule type" value="Genomic_DNA"/>
</dbReference>
<evidence type="ECO:0008006" key="4">
    <source>
        <dbReference type="Google" id="ProtNLM"/>
    </source>
</evidence>
<feature type="transmembrane region" description="Helical" evidence="1">
    <location>
        <begin position="89"/>
        <end position="111"/>
    </location>
</feature>
<evidence type="ECO:0000313" key="3">
    <source>
        <dbReference type="Proteomes" id="UP000829494"/>
    </source>
</evidence>
<keyword evidence="1" id="KW-0472">Membrane</keyword>
<organism evidence="2 3">
    <name type="scientific">Streptomyces rimosus subsp. rimosus</name>
    <dbReference type="NCBI Taxonomy" id="132474"/>
    <lineage>
        <taxon>Bacteria</taxon>
        <taxon>Bacillati</taxon>
        <taxon>Actinomycetota</taxon>
        <taxon>Actinomycetes</taxon>
        <taxon>Kitasatosporales</taxon>
        <taxon>Streptomycetaceae</taxon>
        <taxon>Streptomyces</taxon>
    </lineage>
</organism>
<reference evidence="2 3" key="1">
    <citation type="submission" date="2022-03" db="EMBL/GenBank/DDBJ databases">
        <title>Complete genome of Streptomyces rimosus ssp. rimosus R7 (=ATCC 10970).</title>
        <authorList>
            <person name="Beganovic S."/>
            <person name="Ruckert C."/>
            <person name="Busche T."/>
            <person name="Kalinowski J."/>
            <person name="Wittmann C."/>
        </authorList>
    </citation>
    <scope>NUCLEOTIDE SEQUENCE [LARGE SCALE GENOMIC DNA]</scope>
    <source>
        <strain evidence="2 3">R7</strain>
    </source>
</reference>
<dbReference type="GeneID" id="66854636"/>
<gene>
    <name evidence="2" type="ORF">SRIMR7_29180</name>
</gene>
<keyword evidence="1" id="KW-0812">Transmembrane</keyword>
<feature type="transmembrane region" description="Helical" evidence="1">
    <location>
        <begin position="6"/>
        <end position="24"/>
    </location>
</feature>
<accession>A0ABY3Z7G1</accession>
<sequence length="166" mass="16841">MIVLSLCGAVLSVAVLIVNFRSWWKGNRELKALIPFGGGLVTGTSWTMCVGGILGWFAQRTAAMGSTAGDWAVSRITGKSGGTLVSGSAGTLTTAGAGVVVVALILGVVVFKAFGKNDKKKALGGLLVGMTLCATAGAAQLMQWVPDLYNMVGQGIVDALNGAVPL</sequence>
<keyword evidence="1" id="KW-1133">Transmembrane helix</keyword>
<proteinExistence type="predicted"/>
<dbReference type="Proteomes" id="UP000829494">
    <property type="component" value="Chromosome"/>
</dbReference>